<evidence type="ECO:0000256" key="1">
    <source>
        <dbReference type="SAM" id="Phobius"/>
    </source>
</evidence>
<evidence type="ECO:0000313" key="4">
    <source>
        <dbReference type="Proteomes" id="UP000315724"/>
    </source>
</evidence>
<dbReference type="InterPro" id="IPR028087">
    <property type="entry name" value="Tad_N"/>
</dbReference>
<name>A0A517QTB2_9PLAN</name>
<dbReference type="KEGG" id="tpol:Mal48_40590"/>
<keyword evidence="1" id="KW-0472">Membrane</keyword>
<evidence type="ECO:0000313" key="3">
    <source>
        <dbReference type="EMBL" id="QDT34787.1"/>
    </source>
</evidence>
<dbReference type="RefSeq" id="WP_145203274.1">
    <property type="nucleotide sequence ID" value="NZ_CP036267.1"/>
</dbReference>
<accession>A0A517QTB2</accession>
<dbReference type="Pfam" id="PF13400">
    <property type="entry name" value="Tad"/>
    <property type="match status" value="1"/>
</dbReference>
<dbReference type="AlphaFoldDB" id="A0A517QTB2"/>
<evidence type="ECO:0000259" key="2">
    <source>
        <dbReference type="Pfam" id="PF13400"/>
    </source>
</evidence>
<keyword evidence="1" id="KW-1133">Transmembrane helix</keyword>
<dbReference type="Proteomes" id="UP000315724">
    <property type="component" value="Chromosome"/>
</dbReference>
<sequence>MQIRIAQPETLNRRGTLMPALAIAILVAGGAVAFVLDALWLSTAQRELKTAADAAALAAGQRMASDDLLRIDLDSPQKAGFVREVARKAALLNRAVGREVAVSIDPHVDIRFGRPIVNLNTGSTTFIETDYFPTTVVVATHCNRKNGNPVSLFMPYLTGMATADVTAISEASISNQVSAVRPMENANVPAWPLAILELDGGEQDDWSSAIEGRSGQDLFGWDHENKRVINSPDGIPEIVLRSGNSQRLGNIRIVDINTSLRDDALENQFLNGWSEDDLEEFGSELGFENGPLTLNATDDFLGMPYTELRKQIGQERVVLLYRESPPAEYTSTPSVLTTRLVSIRLLEITELGDEIELIVQPTVIATRTAVLSEQRPDAPKNPYIYRLAITQ</sequence>
<proteinExistence type="predicted"/>
<organism evidence="3 4">
    <name type="scientific">Thalassoglobus polymorphus</name>
    <dbReference type="NCBI Taxonomy" id="2527994"/>
    <lineage>
        <taxon>Bacteria</taxon>
        <taxon>Pseudomonadati</taxon>
        <taxon>Planctomycetota</taxon>
        <taxon>Planctomycetia</taxon>
        <taxon>Planctomycetales</taxon>
        <taxon>Planctomycetaceae</taxon>
        <taxon>Thalassoglobus</taxon>
    </lineage>
</organism>
<feature type="transmembrane region" description="Helical" evidence="1">
    <location>
        <begin position="20"/>
        <end position="41"/>
    </location>
</feature>
<dbReference type="OrthoDB" id="208781at2"/>
<feature type="domain" description="Putative Flp pilus-assembly TadG-like N-terminal" evidence="2">
    <location>
        <begin position="18"/>
        <end position="61"/>
    </location>
</feature>
<gene>
    <name evidence="3" type="ORF">Mal48_40590</name>
</gene>
<protein>
    <recommendedName>
        <fullName evidence="2">Putative Flp pilus-assembly TadG-like N-terminal domain-containing protein</fullName>
    </recommendedName>
</protein>
<dbReference type="EMBL" id="CP036267">
    <property type="protein sequence ID" value="QDT34787.1"/>
    <property type="molecule type" value="Genomic_DNA"/>
</dbReference>
<keyword evidence="4" id="KW-1185">Reference proteome</keyword>
<keyword evidence="1" id="KW-0812">Transmembrane</keyword>
<reference evidence="3 4" key="1">
    <citation type="submission" date="2019-02" db="EMBL/GenBank/DDBJ databases">
        <title>Deep-cultivation of Planctomycetes and their phenomic and genomic characterization uncovers novel biology.</title>
        <authorList>
            <person name="Wiegand S."/>
            <person name="Jogler M."/>
            <person name="Boedeker C."/>
            <person name="Pinto D."/>
            <person name="Vollmers J."/>
            <person name="Rivas-Marin E."/>
            <person name="Kohn T."/>
            <person name="Peeters S.H."/>
            <person name="Heuer A."/>
            <person name="Rast P."/>
            <person name="Oberbeckmann S."/>
            <person name="Bunk B."/>
            <person name="Jeske O."/>
            <person name="Meyerdierks A."/>
            <person name="Storesund J.E."/>
            <person name="Kallscheuer N."/>
            <person name="Luecker S."/>
            <person name="Lage O.M."/>
            <person name="Pohl T."/>
            <person name="Merkel B.J."/>
            <person name="Hornburger P."/>
            <person name="Mueller R.-W."/>
            <person name="Bruemmer F."/>
            <person name="Labrenz M."/>
            <person name="Spormann A.M."/>
            <person name="Op den Camp H."/>
            <person name="Overmann J."/>
            <person name="Amann R."/>
            <person name="Jetten M.S.M."/>
            <person name="Mascher T."/>
            <person name="Medema M.H."/>
            <person name="Devos D.P."/>
            <person name="Kaster A.-K."/>
            <person name="Ovreas L."/>
            <person name="Rohde M."/>
            <person name="Galperin M.Y."/>
            <person name="Jogler C."/>
        </authorList>
    </citation>
    <scope>NUCLEOTIDE SEQUENCE [LARGE SCALE GENOMIC DNA]</scope>
    <source>
        <strain evidence="3 4">Mal48</strain>
    </source>
</reference>